<dbReference type="InterPro" id="IPR001173">
    <property type="entry name" value="Glyco_trans_2-like"/>
</dbReference>
<evidence type="ECO:0000313" key="6">
    <source>
        <dbReference type="Proteomes" id="UP000176854"/>
    </source>
</evidence>
<evidence type="ECO:0000256" key="2">
    <source>
        <dbReference type="ARBA" id="ARBA00022676"/>
    </source>
</evidence>
<comment type="similarity">
    <text evidence="1">Belongs to the glycosyltransferase 2 family.</text>
</comment>
<feature type="domain" description="Glycosyltransferase 2-like" evidence="4">
    <location>
        <begin position="28"/>
        <end position="159"/>
    </location>
</feature>
<keyword evidence="3" id="KW-0808">Transferase</keyword>
<dbReference type="SUPFAM" id="SSF53448">
    <property type="entry name" value="Nucleotide-diphospho-sugar transferases"/>
    <property type="match status" value="1"/>
</dbReference>
<evidence type="ECO:0000256" key="1">
    <source>
        <dbReference type="ARBA" id="ARBA00006739"/>
    </source>
</evidence>
<dbReference type="PANTHER" id="PTHR43179:SF12">
    <property type="entry name" value="GALACTOFURANOSYLTRANSFERASE GLFT2"/>
    <property type="match status" value="1"/>
</dbReference>
<dbReference type="STRING" id="1798373.A2154_03775"/>
<dbReference type="Gene3D" id="3.90.550.10">
    <property type="entry name" value="Spore Coat Polysaccharide Biosynthesis Protein SpsA, Chain A"/>
    <property type="match status" value="1"/>
</dbReference>
<dbReference type="EMBL" id="MFJC01000026">
    <property type="protein sequence ID" value="OGG09145.1"/>
    <property type="molecule type" value="Genomic_DNA"/>
</dbReference>
<keyword evidence="2" id="KW-0328">Glycosyltransferase</keyword>
<reference evidence="5 6" key="1">
    <citation type="journal article" date="2016" name="Nat. Commun.">
        <title>Thousands of microbial genomes shed light on interconnected biogeochemical processes in an aquifer system.</title>
        <authorList>
            <person name="Anantharaman K."/>
            <person name="Brown C.T."/>
            <person name="Hug L.A."/>
            <person name="Sharon I."/>
            <person name="Castelle C.J."/>
            <person name="Probst A.J."/>
            <person name="Thomas B.C."/>
            <person name="Singh A."/>
            <person name="Wilkins M.J."/>
            <person name="Karaoz U."/>
            <person name="Brodie E.L."/>
            <person name="Williams K.H."/>
            <person name="Hubbard S.S."/>
            <person name="Banfield J.F."/>
        </authorList>
    </citation>
    <scope>NUCLEOTIDE SEQUENCE [LARGE SCALE GENOMIC DNA]</scope>
</reference>
<comment type="caution">
    <text evidence="5">The sequence shown here is derived from an EMBL/GenBank/DDBJ whole genome shotgun (WGS) entry which is preliminary data.</text>
</comment>
<gene>
    <name evidence="5" type="ORF">A2154_03775</name>
</gene>
<dbReference type="AlphaFoldDB" id="A0A1F5Z9W5"/>
<evidence type="ECO:0000259" key="4">
    <source>
        <dbReference type="Pfam" id="PF00535"/>
    </source>
</evidence>
<proteinExistence type="inferred from homology"/>
<organism evidence="5 6">
    <name type="scientific">Candidatus Gottesmanbacteria bacterium RBG_16_43_7</name>
    <dbReference type="NCBI Taxonomy" id="1798373"/>
    <lineage>
        <taxon>Bacteria</taxon>
        <taxon>Candidatus Gottesmaniibacteriota</taxon>
    </lineage>
</organism>
<protein>
    <recommendedName>
        <fullName evidence="4">Glycosyltransferase 2-like domain-containing protein</fullName>
    </recommendedName>
</protein>
<dbReference type="PANTHER" id="PTHR43179">
    <property type="entry name" value="RHAMNOSYLTRANSFERASE WBBL"/>
    <property type="match status" value="1"/>
</dbReference>
<dbReference type="Pfam" id="PF00535">
    <property type="entry name" value="Glycos_transf_2"/>
    <property type="match status" value="1"/>
</dbReference>
<accession>A0A1F5Z9W5</accession>
<name>A0A1F5Z9W5_9BACT</name>
<dbReference type="GO" id="GO:0016757">
    <property type="term" value="F:glycosyltransferase activity"/>
    <property type="evidence" value="ECO:0007669"/>
    <property type="project" value="UniProtKB-KW"/>
</dbReference>
<evidence type="ECO:0000313" key="5">
    <source>
        <dbReference type="EMBL" id="OGG09145.1"/>
    </source>
</evidence>
<dbReference type="Proteomes" id="UP000176854">
    <property type="component" value="Unassembled WGS sequence"/>
</dbReference>
<dbReference type="InterPro" id="IPR029044">
    <property type="entry name" value="Nucleotide-diphossugar_trans"/>
</dbReference>
<evidence type="ECO:0000256" key="3">
    <source>
        <dbReference type="ARBA" id="ARBA00022679"/>
    </source>
</evidence>
<sequence>MHETENTVFIIVTYQPILSRLNLLLKAVSPVPIVIVDNTDSHPAQLVSITNNNQISLPHNVTVISDAINHGYAAAINIALKLAFTGKVRWVVILNDDMQLTNSAVKVFINTLYKAEPSVAGPFAGLLDKKRWTTIYNKPERGLQPQQHPDYMSGEFFAIHHDVYRAIGNFYEPYFLYYEEVDYCRRAFRAGFKLNHIPVAGIMHDQFSRERRLNQFIRHYYLARNHLLFVERNAPISIKLHELVRITKTLIDHRRHKDLMAFSGVKDYIFRNFGKYKGVI</sequence>